<dbReference type="RefSeq" id="WP_130459492.1">
    <property type="nucleotide sequence ID" value="NZ_SHKM01000002.1"/>
</dbReference>
<dbReference type="PANTHER" id="PTHR44943:SF11">
    <property type="entry name" value="CELLULOSE SYNTHASE OPERON PROTEIN C"/>
    <property type="match status" value="1"/>
</dbReference>
<feature type="signal peptide" evidence="4">
    <location>
        <begin position="1"/>
        <end position="20"/>
    </location>
</feature>
<dbReference type="InterPro" id="IPR019734">
    <property type="entry name" value="TPR_rpt"/>
</dbReference>
<dbReference type="PROSITE" id="PS50005">
    <property type="entry name" value="TPR"/>
    <property type="match status" value="1"/>
</dbReference>
<keyword evidence="6" id="KW-1185">Reference proteome</keyword>
<dbReference type="EMBL" id="SHKM01000002">
    <property type="protein sequence ID" value="RZT76229.1"/>
    <property type="molecule type" value="Genomic_DNA"/>
</dbReference>
<dbReference type="Proteomes" id="UP000292136">
    <property type="component" value="Unassembled WGS sequence"/>
</dbReference>
<feature type="repeat" description="TPR" evidence="3">
    <location>
        <begin position="534"/>
        <end position="567"/>
    </location>
</feature>
<dbReference type="SMART" id="SM00028">
    <property type="entry name" value="TPR"/>
    <property type="match status" value="6"/>
</dbReference>
<dbReference type="PANTHER" id="PTHR44943">
    <property type="entry name" value="CELLULOSE SYNTHASE OPERON PROTEIN C"/>
    <property type="match status" value="1"/>
</dbReference>
<dbReference type="Pfam" id="PF14559">
    <property type="entry name" value="TPR_19"/>
    <property type="match status" value="2"/>
</dbReference>
<keyword evidence="4" id="KW-0732">Signal</keyword>
<evidence type="ECO:0000313" key="5">
    <source>
        <dbReference type="EMBL" id="RZT76229.1"/>
    </source>
</evidence>
<gene>
    <name evidence="5" type="ORF">EV678_2103</name>
</gene>
<evidence type="ECO:0000256" key="2">
    <source>
        <dbReference type="ARBA" id="ARBA00022803"/>
    </source>
</evidence>
<dbReference type="Pfam" id="PF13432">
    <property type="entry name" value="TPR_16"/>
    <property type="match status" value="2"/>
</dbReference>
<evidence type="ECO:0000256" key="3">
    <source>
        <dbReference type="PROSITE-ProRule" id="PRU00339"/>
    </source>
</evidence>
<comment type="caution">
    <text evidence="5">The sequence shown here is derived from an EMBL/GenBank/DDBJ whole genome shotgun (WGS) entry which is preliminary data.</text>
</comment>
<name>A0ABY0IM11_9RHOO</name>
<dbReference type="InterPro" id="IPR051685">
    <property type="entry name" value="Ycf3/AcsC/BcsC/TPR_MFPF"/>
</dbReference>
<dbReference type="SUPFAM" id="SSF48452">
    <property type="entry name" value="TPR-like"/>
    <property type="match status" value="1"/>
</dbReference>
<keyword evidence="2 3" id="KW-0802">TPR repeat</keyword>
<organism evidence="5 6">
    <name type="scientific">Azospira oryzae</name>
    <dbReference type="NCBI Taxonomy" id="146939"/>
    <lineage>
        <taxon>Bacteria</taxon>
        <taxon>Pseudomonadati</taxon>
        <taxon>Pseudomonadota</taxon>
        <taxon>Betaproteobacteria</taxon>
        <taxon>Rhodocyclales</taxon>
        <taxon>Rhodocyclaceae</taxon>
        <taxon>Azospira</taxon>
    </lineage>
</organism>
<keyword evidence="1" id="KW-0677">Repeat</keyword>
<dbReference type="Gene3D" id="1.25.40.10">
    <property type="entry name" value="Tetratricopeptide repeat domain"/>
    <property type="match status" value="3"/>
</dbReference>
<protein>
    <submittedName>
        <fullName evidence="5">Flp pilus assembly protein TadD</fullName>
    </submittedName>
</protein>
<evidence type="ECO:0000313" key="6">
    <source>
        <dbReference type="Proteomes" id="UP000292136"/>
    </source>
</evidence>
<sequence>MKMIPLAVLVAALAANGALAADATPAPVAKSRAAKAERAPRAPAAVPTSAAELPAGQVAYQVLLAEIALRRGYGDLALSVYAELALRSRDPQVLARAIEVAGFARRMDLAHELAQLWVETEPESVTARQTLVGVLIVLNRLDDLVPHLSKLLEQDKDNLGDNLSRLNRMLVRQPDKSAVLRLVQRVTQPYQGVAEAHFAVAQAALAAGDRPLAQESVRRAQELRPEWEMPVLLEAQIVSAEAPAKVVPLLERYLSRHPNAKDVRLHLARAYVGDKRFSDASAEFRRLLRDFPNSVEVVYPVAILALQQNDLDTAETQLKHLLELEFGDRNLVNYYLGQVMEARKNEAAAIDYYGQVGLSEPFLNARNRQAMLLARAGKLDEARQVLQQTATMHPTERVALGQSEAQLLRDAKRYAEALEVLERLLKSNPGNAELLYDSALVADRLDKVALVEERLRQVIALQPENAHAYNALGYTFAERNMRLDEARELVARALALLPDDAFIIDSMGWVLYRQGDLAGALIQLQKAYGLRQDPEIAAHMGEVLWGLGRQDEARRVLREAARKDPDNEALAAAVKKFQP</sequence>
<dbReference type="InterPro" id="IPR011990">
    <property type="entry name" value="TPR-like_helical_dom_sf"/>
</dbReference>
<feature type="chain" id="PRO_5046131269" evidence="4">
    <location>
        <begin position="21"/>
        <end position="579"/>
    </location>
</feature>
<evidence type="ECO:0000256" key="4">
    <source>
        <dbReference type="SAM" id="SignalP"/>
    </source>
</evidence>
<accession>A0ABY0IM11</accession>
<proteinExistence type="predicted"/>
<evidence type="ECO:0000256" key="1">
    <source>
        <dbReference type="ARBA" id="ARBA00022737"/>
    </source>
</evidence>
<reference evidence="5 6" key="1">
    <citation type="submission" date="2019-02" db="EMBL/GenBank/DDBJ databases">
        <title>Genomic Encyclopedia of Type Strains, Phase IV (KMG-IV): sequencing the most valuable type-strain genomes for metagenomic binning, comparative biology and taxonomic classification.</title>
        <authorList>
            <person name="Goeker M."/>
        </authorList>
    </citation>
    <scope>NUCLEOTIDE SEQUENCE [LARGE SCALE GENOMIC DNA]</scope>
    <source>
        <strain evidence="5 6">DSM 21223</strain>
    </source>
</reference>